<proteinExistence type="predicted"/>
<evidence type="ECO:0000259" key="1">
    <source>
        <dbReference type="Pfam" id="PF01425"/>
    </source>
</evidence>
<evidence type="ECO:0000313" key="2">
    <source>
        <dbReference type="EMBL" id="EHP43463.1"/>
    </source>
</evidence>
<organism evidence="2 3">
    <name type="scientific">Cupriavidus basilensis OR16</name>
    <dbReference type="NCBI Taxonomy" id="1127483"/>
    <lineage>
        <taxon>Bacteria</taxon>
        <taxon>Pseudomonadati</taxon>
        <taxon>Pseudomonadota</taxon>
        <taxon>Betaproteobacteria</taxon>
        <taxon>Burkholderiales</taxon>
        <taxon>Burkholderiaceae</taxon>
        <taxon>Cupriavidus</taxon>
    </lineage>
</organism>
<dbReference type="PANTHER" id="PTHR11895:SF176">
    <property type="entry name" value="AMIDASE AMID-RELATED"/>
    <property type="match status" value="1"/>
</dbReference>
<dbReference type="AlphaFoldDB" id="H1S1W9"/>
<dbReference type="InterPro" id="IPR023631">
    <property type="entry name" value="Amidase_dom"/>
</dbReference>
<dbReference type="Pfam" id="PF01425">
    <property type="entry name" value="Amidase"/>
    <property type="match status" value="1"/>
</dbReference>
<dbReference type="Gene3D" id="3.90.1300.10">
    <property type="entry name" value="Amidase signature (AS) domain"/>
    <property type="match status" value="1"/>
</dbReference>
<dbReference type="InterPro" id="IPR036928">
    <property type="entry name" value="AS_sf"/>
</dbReference>
<reference evidence="2 3" key="1">
    <citation type="journal article" date="2012" name="J. Bacteriol.">
        <title>De Novo Genome Project of Cupriavidus basilensis OR16.</title>
        <authorList>
            <person name="Cserhati M."/>
            <person name="Kriszt B."/>
            <person name="Szoboszlay S."/>
            <person name="Toth A."/>
            <person name="Szabo I."/>
            <person name="Tancsics A."/>
            <person name="Nagy I."/>
            <person name="Horvath B."/>
            <person name="Nagy I."/>
            <person name="Kukolya J."/>
        </authorList>
    </citation>
    <scope>NUCLEOTIDE SEQUENCE [LARGE SCALE GENOMIC DNA]</scope>
    <source>
        <strain evidence="2 3">OR16</strain>
    </source>
</reference>
<dbReference type="InterPro" id="IPR000120">
    <property type="entry name" value="Amidase"/>
</dbReference>
<dbReference type="Proteomes" id="UP000005808">
    <property type="component" value="Unassembled WGS sequence"/>
</dbReference>
<protein>
    <submittedName>
        <fullName evidence="2">Amidase</fullName>
    </submittedName>
</protein>
<dbReference type="OrthoDB" id="112488at2"/>
<dbReference type="SUPFAM" id="SSF75304">
    <property type="entry name" value="Amidase signature (AS) enzymes"/>
    <property type="match status" value="1"/>
</dbReference>
<sequence>MSQPNLPLHFRCALQLAQDIYDRRLTSREVTRHFLDRIARANKLHAFSAVFEERAMAQAELADKLLLAGIWLSPLHGVPIALKDSIQWAETPVEAGSLSRANRISTQTSAAATLLIGSGLVILGKTNMTEYAFGLSGQNPTLGTARNPWDPVGHRAPGGSSSGAGIAVAAGLAPIALGGDTGGSVRAPATLNHLVGFKPSSGLISRAGCLPLSGTLDVLGPIARTVEDVRALTAILARPDSADPITLATPVEVYQRLKLRADVSSKELRVLDESAWPTSLAVDAQRVWDDAIYQLKRAGYNIRSWTPPPLLNMNQLADDNSLILGYEGFRHYGPLALDNAQPLWEVVRNRILAGGAIKDEAYQAALERRRQAAQLFAHSLGEFPALLMPACDQGAQVLDAADLVHSGLGKLLRPANFLGSPAIALPSGFDHAGMPIGVQMLAPALRDKALLDAAHEVAQALRAEPRTPDLAAWGLL</sequence>
<comment type="caution">
    <text evidence="2">The sequence shown here is derived from an EMBL/GenBank/DDBJ whole genome shotgun (WGS) entry which is preliminary data.</text>
</comment>
<evidence type="ECO:0000313" key="3">
    <source>
        <dbReference type="Proteomes" id="UP000005808"/>
    </source>
</evidence>
<dbReference type="GO" id="GO:0003824">
    <property type="term" value="F:catalytic activity"/>
    <property type="evidence" value="ECO:0007669"/>
    <property type="project" value="InterPro"/>
</dbReference>
<accession>H1S1W9</accession>
<dbReference type="EMBL" id="AHJE01000018">
    <property type="protein sequence ID" value="EHP43463.1"/>
    <property type="molecule type" value="Genomic_DNA"/>
</dbReference>
<name>H1S1W9_9BURK</name>
<dbReference type="PATRIC" id="fig|1127483.3.peg.1674"/>
<gene>
    <name evidence="2" type="ORF">OR16_08347</name>
</gene>
<dbReference type="RefSeq" id="WP_006157390.1">
    <property type="nucleotide sequence ID" value="NZ_AHJE01000018.1"/>
</dbReference>
<dbReference type="PANTHER" id="PTHR11895">
    <property type="entry name" value="TRANSAMIDASE"/>
    <property type="match status" value="1"/>
</dbReference>
<feature type="domain" description="Amidase" evidence="1">
    <location>
        <begin position="29"/>
        <end position="451"/>
    </location>
</feature>